<keyword evidence="2" id="KW-1185">Reference proteome</keyword>
<protein>
    <submittedName>
        <fullName evidence="1">Uncharacterized protein</fullName>
    </submittedName>
</protein>
<evidence type="ECO:0000313" key="2">
    <source>
        <dbReference type="Proteomes" id="UP000008825"/>
    </source>
</evidence>
<gene>
    <name evidence="1" type="ordered locus">Gbem_4101</name>
</gene>
<dbReference type="AlphaFoldDB" id="E1P6A6"/>
<dbReference type="STRING" id="404380.Gbem_4101"/>
<sequence length="165" mass="18869">MKEIFGKHVQDFDEVRRLCLICHGLERTGDILFTDSTYNNKTNCTERVYKNLASGALLNLAVSMRINLYQDGRINLDTSKLTHCGFYYCDHELIGQEFSLKDICDKIIHANTVSKEVIPQEVVGSSKSTIQFKGVHHKRSWTLDLSIELFVEAVLNLLDELETSR</sequence>
<proteinExistence type="predicted"/>
<name>E1P6A6_CITBB</name>
<reference evidence="1 2" key="2">
    <citation type="journal article" date="2010" name="BMC Genomics">
        <title>The genome of Geobacter bemidjiensis, exemplar for the subsurface clade of Geobacter species that predominate in Fe(III)-reducing subsurface environments.</title>
        <authorList>
            <person name="Aklujkar M."/>
            <person name="Young N.D."/>
            <person name="Holmes D."/>
            <person name="Chavan M."/>
            <person name="Risso C."/>
            <person name="Kiss H.E."/>
            <person name="Han C.S."/>
            <person name="Land M.L."/>
            <person name="Lovley D.R."/>
        </authorList>
    </citation>
    <scope>NUCLEOTIDE SEQUENCE [LARGE SCALE GENOMIC DNA]</scope>
    <source>
        <strain evidence="2">ATCC BAA-1014 / DSM 16622 / JCM 12645 / Bem</strain>
    </source>
</reference>
<dbReference type="EMBL" id="CP001124">
    <property type="protein sequence ID" value="ADO00801.1"/>
    <property type="molecule type" value="Genomic_DNA"/>
</dbReference>
<dbReference type="KEGG" id="gbm:Gbem_4101"/>
<accession>E1P6A6</accession>
<organism evidence="1 2">
    <name type="scientific">Citrifermentans bemidjiense (strain ATCC BAA-1014 / DSM 16622 / JCM 12645 / Bem)</name>
    <name type="common">Geobacter bemidjiensis</name>
    <dbReference type="NCBI Taxonomy" id="404380"/>
    <lineage>
        <taxon>Bacteria</taxon>
        <taxon>Pseudomonadati</taxon>
        <taxon>Thermodesulfobacteriota</taxon>
        <taxon>Desulfuromonadia</taxon>
        <taxon>Geobacterales</taxon>
        <taxon>Geobacteraceae</taxon>
        <taxon>Citrifermentans</taxon>
    </lineage>
</organism>
<dbReference type="HOGENOM" id="CLU_1608479_0_0_7"/>
<dbReference type="Proteomes" id="UP000008825">
    <property type="component" value="Chromosome"/>
</dbReference>
<evidence type="ECO:0000313" key="1">
    <source>
        <dbReference type="EMBL" id="ADO00801.1"/>
    </source>
</evidence>
<reference evidence="1 2" key="1">
    <citation type="submission" date="2008-07" db="EMBL/GenBank/DDBJ databases">
        <title>Complete sequence of Geobacter bemidjiensis BEM.</title>
        <authorList>
            <consortium name="US DOE Joint Genome Institute"/>
            <person name="Lucas S."/>
            <person name="Copeland A."/>
            <person name="Lapidus A."/>
            <person name="Glavina del Rio T."/>
            <person name="Dalin E."/>
            <person name="Tice H."/>
            <person name="Bruce D."/>
            <person name="Goodwin L."/>
            <person name="Pitluck S."/>
            <person name="Kiss H."/>
            <person name="Brettin T."/>
            <person name="Detter J.C."/>
            <person name="Han C."/>
            <person name="Kuske C.R."/>
            <person name="Schmutz J."/>
            <person name="Larimer F."/>
            <person name="Land M."/>
            <person name="Hauser L."/>
            <person name="Kyrpides N."/>
            <person name="Lykidis A."/>
            <person name="Lovley D."/>
            <person name="Richardson P."/>
        </authorList>
    </citation>
    <scope>NUCLEOTIDE SEQUENCE [LARGE SCALE GENOMIC DNA]</scope>
    <source>
        <strain evidence="2">ATCC BAA-1014 / DSM 16622 / JCM 12645 / Bem</strain>
    </source>
</reference>